<keyword evidence="1" id="KW-0472">Membrane</keyword>
<dbReference type="EMBL" id="WQLB01000029">
    <property type="protein sequence ID" value="MVN88505.1"/>
    <property type="molecule type" value="Genomic_DNA"/>
</dbReference>
<feature type="transmembrane region" description="Helical" evidence="1">
    <location>
        <begin position="170"/>
        <end position="201"/>
    </location>
</feature>
<dbReference type="AlphaFoldDB" id="A0A7C9M8D6"/>
<reference evidence="2 3" key="1">
    <citation type="submission" date="2019-12" db="EMBL/GenBank/DDBJ databases">
        <title>Deinococcus sp. HMF7620 Genome sequencing and assembly.</title>
        <authorList>
            <person name="Kang H."/>
            <person name="Kim H."/>
            <person name="Joh K."/>
        </authorList>
    </citation>
    <scope>NUCLEOTIDE SEQUENCE [LARGE SCALE GENOMIC DNA]</scope>
    <source>
        <strain evidence="2 3">HMF7620</strain>
    </source>
</reference>
<gene>
    <name evidence="2" type="ORF">GO986_17330</name>
</gene>
<accession>A0A7C9M8D6</accession>
<sequence>MDTSSQLDRPVPASSPLPSKLRWSSAWLFPVATPQARAGVLTGALALLTLLPGWVLNLGYRWEVATRLYTGQSPAFPPLHWSHSVMRQGLIVCQVIALSVSPGTALALLGASAWRLGADLLALICWLAAGVLVLAAVLLVPAGMTRLGCEGDRMVFTAPWRLWRTVRQRLGVYACAWWITGSAIGVSLGVPVLLGSTWWPAVQRWAHASPFAGPGPFLEGFPLIAFLIIPLNLVFFFVLSVWAWQVAGYAFTVALYGAQPQRGQTTAPHA</sequence>
<keyword evidence="1" id="KW-0812">Transmembrane</keyword>
<protein>
    <recommendedName>
        <fullName evidence="4">DUF4013 domain-containing protein</fullName>
    </recommendedName>
</protein>
<evidence type="ECO:0000256" key="1">
    <source>
        <dbReference type="SAM" id="Phobius"/>
    </source>
</evidence>
<feature type="transmembrane region" description="Helical" evidence="1">
    <location>
        <begin position="90"/>
        <end position="114"/>
    </location>
</feature>
<comment type="caution">
    <text evidence="2">The sequence shown here is derived from an EMBL/GenBank/DDBJ whole genome shotgun (WGS) entry which is preliminary data.</text>
</comment>
<name>A0A7C9M8D6_9DEIO</name>
<evidence type="ECO:0000313" key="2">
    <source>
        <dbReference type="EMBL" id="MVN88505.1"/>
    </source>
</evidence>
<evidence type="ECO:0000313" key="3">
    <source>
        <dbReference type="Proteomes" id="UP000483286"/>
    </source>
</evidence>
<dbReference type="Proteomes" id="UP000483286">
    <property type="component" value="Unassembled WGS sequence"/>
</dbReference>
<feature type="transmembrane region" description="Helical" evidence="1">
    <location>
        <begin position="120"/>
        <end position="144"/>
    </location>
</feature>
<dbReference type="RefSeq" id="WP_157460565.1">
    <property type="nucleotide sequence ID" value="NZ_WQLB01000029.1"/>
</dbReference>
<evidence type="ECO:0008006" key="4">
    <source>
        <dbReference type="Google" id="ProtNLM"/>
    </source>
</evidence>
<feature type="transmembrane region" description="Helical" evidence="1">
    <location>
        <begin position="38"/>
        <end position="60"/>
    </location>
</feature>
<keyword evidence="3" id="KW-1185">Reference proteome</keyword>
<keyword evidence="1" id="KW-1133">Transmembrane helix</keyword>
<feature type="transmembrane region" description="Helical" evidence="1">
    <location>
        <begin position="221"/>
        <end position="244"/>
    </location>
</feature>
<proteinExistence type="predicted"/>
<organism evidence="2 3">
    <name type="scientific">Deinococcus arboris</name>
    <dbReference type="NCBI Taxonomy" id="2682977"/>
    <lineage>
        <taxon>Bacteria</taxon>
        <taxon>Thermotogati</taxon>
        <taxon>Deinococcota</taxon>
        <taxon>Deinococci</taxon>
        <taxon>Deinococcales</taxon>
        <taxon>Deinococcaceae</taxon>
        <taxon>Deinococcus</taxon>
    </lineage>
</organism>